<dbReference type="Pfam" id="PF00892">
    <property type="entry name" value="EamA"/>
    <property type="match status" value="2"/>
</dbReference>
<evidence type="ECO:0000256" key="4">
    <source>
        <dbReference type="ARBA" id="ARBA00022989"/>
    </source>
</evidence>
<dbReference type="AlphaFoldDB" id="A0A848EKL1"/>
<feature type="transmembrane region" description="Helical" evidence="6">
    <location>
        <begin position="198"/>
        <end position="216"/>
    </location>
</feature>
<dbReference type="InterPro" id="IPR000620">
    <property type="entry name" value="EamA_dom"/>
</dbReference>
<feature type="transmembrane region" description="Helical" evidence="6">
    <location>
        <begin position="110"/>
        <end position="130"/>
    </location>
</feature>
<dbReference type="InterPro" id="IPR050638">
    <property type="entry name" value="AA-Vitamin_Transporters"/>
</dbReference>
<keyword evidence="5 6" id="KW-0472">Membrane</keyword>
<name>A0A848EKL1_9PROT</name>
<dbReference type="Proteomes" id="UP000548582">
    <property type="component" value="Unassembled WGS sequence"/>
</dbReference>
<feature type="transmembrane region" description="Helical" evidence="6">
    <location>
        <begin position="142"/>
        <end position="164"/>
    </location>
</feature>
<organism evidence="8 9">
    <name type="scientific">Neoroseomonas marina</name>
    <dbReference type="NCBI Taxonomy" id="1232220"/>
    <lineage>
        <taxon>Bacteria</taxon>
        <taxon>Pseudomonadati</taxon>
        <taxon>Pseudomonadota</taxon>
        <taxon>Alphaproteobacteria</taxon>
        <taxon>Acetobacterales</taxon>
        <taxon>Acetobacteraceae</taxon>
        <taxon>Neoroseomonas</taxon>
    </lineage>
</organism>
<evidence type="ECO:0000313" key="8">
    <source>
        <dbReference type="EMBL" id="NMJ44289.1"/>
    </source>
</evidence>
<feature type="transmembrane region" description="Helical" evidence="6">
    <location>
        <begin position="58"/>
        <end position="78"/>
    </location>
</feature>
<keyword evidence="3 6" id="KW-0812">Transmembrane</keyword>
<feature type="transmembrane region" description="Helical" evidence="6">
    <location>
        <begin position="254"/>
        <end position="275"/>
    </location>
</feature>
<feature type="transmembrane region" description="Helical" evidence="6">
    <location>
        <begin position="228"/>
        <end position="247"/>
    </location>
</feature>
<keyword evidence="4 6" id="KW-1133">Transmembrane helix</keyword>
<keyword evidence="9" id="KW-1185">Reference proteome</keyword>
<comment type="subcellular location">
    <subcellularLocation>
        <location evidence="1">Membrane</location>
        <topology evidence="1">Multi-pass membrane protein</topology>
    </subcellularLocation>
</comment>
<evidence type="ECO:0000256" key="1">
    <source>
        <dbReference type="ARBA" id="ARBA00004141"/>
    </source>
</evidence>
<protein>
    <submittedName>
        <fullName evidence="8">DMT family transporter</fullName>
    </submittedName>
</protein>
<evidence type="ECO:0000256" key="3">
    <source>
        <dbReference type="ARBA" id="ARBA00022692"/>
    </source>
</evidence>
<dbReference type="SUPFAM" id="SSF103481">
    <property type="entry name" value="Multidrug resistance efflux transporter EmrE"/>
    <property type="match status" value="1"/>
</dbReference>
<dbReference type="RefSeq" id="WP_170056467.1">
    <property type="nucleotide sequence ID" value="NZ_JABBKX010000013.1"/>
</dbReference>
<evidence type="ECO:0000256" key="5">
    <source>
        <dbReference type="ARBA" id="ARBA00023136"/>
    </source>
</evidence>
<feature type="domain" description="EamA" evidence="7">
    <location>
        <begin position="24"/>
        <end position="154"/>
    </location>
</feature>
<feature type="domain" description="EamA" evidence="7">
    <location>
        <begin position="167"/>
        <end position="299"/>
    </location>
</feature>
<comment type="similarity">
    <text evidence="2">Belongs to the EamA transporter family.</text>
</comment>
<evidence type="ECO:0000256" key="2">
    <source>
        <dbReference type="ARBA" id="ARBA00007362"/>
    </source>
</evidence>
<dbReference type="InterPro" id="IPR037185">
    <property type="entry name" value="EmrE-like"/>
</dbReference>
<gene>
    <name evidence="8" type="ORF">GWK16_23780</name>
</gene>
<comment type="caution">
    <text evidence="8">The sequence shown here is derived from an EMBL/GenBank/DDBJ whole genome shotgun (WGS) entry which is preliminary data.</text>
</comment>
<dbReference type="EMBL" id="JABBKX010000013">
    <property type="protein sequence ID" value="NMJ44289.1"/>
    <property type="molecule type" value="Genomic_DNA"/>
</dbReference>
<reference evidence="8 9" key="1">
    <citation type="submission" date="2020-03" db="EMBL/GenBank/DDBJ databases">
        <authorList>
            <person name="Sun Q."/>
        </authorList>
    </citation>
    <scope>NUCLEOTIDE SEQUENCE [LARGE SCALE GENOMIC DNA]</scope>
    <source>
        <strain evidence="8 9">JC162</strain>
    </source>
</reference>
<dbReference type="GO" id="GO:0016020">
    <property type="term" value="C:membrane"/>
    <property type="evidence" value="ECO:0007669"/>
    <property type="project" value="UniProtKB-SubCell"/>
</dbReference>
<dbReference type="PANTHER" id="PTHR32322">
    <property type="entry name" value="INNER MEMBRANE TRANSPORTER"/>
    <property type="match status" value="1"/>
</dbReference>
<accession>A0A848EKL1</accession>
<feature type="transmembrane region" description="Helical" evidence="6">
    <location>
        <begin position="170"/>
        <end position="186"/>
    </location>
</feature>
<evidence type="ECO:0000313" key="9">
    <source>
        <dbReference type="Proteomes" id="UP000548582"/>
    </source>
</evidence>
<feature type="transmembrane region" description="Helical" evidence="6">
    <location>
        <begin position="24"/>
        <end position="46"/>
    </location>
</feature>
<evidence type="ECO:0000256" key="6">
    <source>
        <dbReference type="SAM" id="Phobius"/>
    </source>
</evidence>
<dbReference type="PANTHER" id="PTHR32322:SF2">
    <property type="entry name" value="EAMA DOMAIN-CONTAINING PROTEIN"/>
    <property type="match status" value="1"/>
</dbReference>
<evidence type="ECO:0000259" key="7">
    <source>
        <dbReference type="Pfam" id="PF00892"/>
    </source>
</evidence>
<proteinExistence type="inferred from homology"/>
<feature type="transmembrane region" description="Helical" evidence="6">
    <location>
        <begin position="85"/>
        <end position="104"/>
    </location>
</feature>
<sequence>MPDPTPPPARAPITPDAAARERRIGWICAVLLLLVWASFHLVSRFVVRETLTPWDVAALRYGGAFLCVLPFLALRGLPRVPVARIPAALVFAGLGFPIMAYAGYRLAPAAHGATIMAAGLPAVTAILAALAGQGMPSRRRMLGIGTIIAGSLLLAVTTGGAWAGAWRGDLLFLAAVSSWAVYTLLVQRWRLPALDTTLAIGLTAAPVYLPVWWLFLPSGLAEASWAAILGQAAFQGAGAAIIAGVLFTRSVTALGPTVTTMIGAAVPGIVALVAWPLLGEALPPVGLLAVLLVSAGMLLGIGGSR</sequence>
<feature type="transmembrane region" description="Helical" evidence="6">
    <location>
        <begin position="281"/>
        <end position="301"/>
    </location>
</feature>